<evidence type="ECO:0000259" key="8">
    <source>
        <dbReference type="Pfam" id="PF01890"/>
    </source>
</evidence>
<proteinExistence type="predicted"/>
<accession>A0A845MEZ1</accession>
<dbReference type="OrthoDB" id="9772960at2"/>
<feature type="domain" description="Cobalamin synthesis G N-terminal" evidence="9">
    <location>
        <begin position="50"/>
        <end position="129"/>
    </location>
</feature>
<dbReference type="InterPro" id="IPR014776">
    <property type="entry name" value="4pyrrole_Mease_sub2"/>
</dbReference>
<comment type="pathway">
    <text evidence="1">Cofactor biosynthesis; adenosylcobalamin biosynthesis.</text>
</comment>
<organism evidence="10 11">
    <name type="scientific">Sneathiella chungangensis</name>
    <dbReference type="NCBI Taxonomy" id="1418234"/>
    <lineage>
        <taxon>Bacteria</taxon>
        <taxon>Pseudomonadati</taxon>
        <taxon>Pseudomonadota</taxon>
        <taxon>Alphaproteobacteria</taxon>
        <taxon>Sneathiellales</taxon>
        <taxon>Sneathiellaceae</taxon>
        <taxon>Sneathiella</taxon>
    </lineage>
</organism>
<dbReference type="InterPro" id="IPR036518">
    <property type="entry name" value="CobE/GbiG_C_sf"/>
</dbReference>
<keyword evidence="3 10" id="KW-0489">Methyltransferase</keyword>
<feature type="region of interest" description="Disordered" evidence="6">
    <location>
        <begin position="575"/>
        <end position="609"/>
    </location>
</feature>
<evidence type="ECO:0000256" key="3">
    <source>
        <dbReference type="ARBA" id="ARBA00022603"/>
    </source>
</evidence>
<dbReference type="EC" id="2.1.1.131" evidence="10"/>
<evidence type="ECO:0000256" key="2">
    <source>
        <dbReference type="ARBA" id="ARBA00022573"/>
    </source>
</evidence>
<dbReference type="GO" id="GO:0030789">
    <property type="term" value="F:precorrin-3B C17-methyltransferase activity"/>
    <property type="evidence" value="ECO:0007669"/>
    <property type="project" value="UniProtKB-EC"/>
</dbReference>
<dbReference type="InterPro" id="IPR035996">
    <property type="entry name" value="4pyrrol_Methylase_sf"/>
</dbReference>
<evidence type="ECO:0000256" key="4">
    <source>
        <dbReference type="ARBA" id="ARBA00022679"/>
    </source>
</evidence>
<dbReference type="Pfam" id="PF00590">
    <property type="entry name" value="TP_methylase"/>
    <property type="match status" value="1"/>
</dbReference>
<feature type="compositionally biased region" description="Polar residues" evidence="6">
    <location>
        <begin position="575"/>
        <end position="584"/>
    </location>
</feature>
<feature type="domain" description="Tetrapyrrole methylase" evidence="7">
    <location>
        <begin position="346"/>
        <end position="557"/>
    </location>
</feature>
<reference evidence="10 11" key="1">
    <citation type="journal article" date="2014" name="Int. J. Syst. Evol. Microbiol.">
        <title>Sneathiella chungangensis sp. nov., isolated from a marine sand, and emended description of the genus Sneathiella.</title>
        <authorList>
            <person name="Siamphan C."/>
            <person name="Kim H."/>
            <person name="Lee J.S."/>
            <person name="Kim W."/>
        </authorList>
    </citation>
    <scope>NUCLEOTIDE SEQUENCE [LARGE SCALE GENOMIC DNA]</scope>
    <source>
        <strain evidence="10 11">KCTC 32476</strain>
    </source>
</reference>
<evidence type="ECO:0000313" key="10">
    <source>
        <dbReference type="EMBL" id="MZR21970.1"/>
    </source>
</evidence>
<dbReference type="InterPro" id="IPR038029">
    <property type="entry name" value="GbiG_N_sf"/>
</dbReference>
<protein>
    <submittedName>
        <fullName evidence="10">Precorrin-3B C(17)-methyltransferase</fullName>
        <ecNumber evidence="10">2.1.1.131</ecNumber>
    </submittedName>
</protein>
<evidence type="ECO:0000259" key="9">
    <source>
        <dbReference type="Pfam" id="PF11760"/>
    </source>
</evidence>
<name>A0A845MEZ1_9PROT</name>
<sequence length="609" mass="65031">MTPPIAIILLNESGRETAEKLQALYPEALIHGLAGRTEGADVTFQKTASHLQELFRAGAPIFGICASAILIRCLAPVLRSKSAEPPVIAIGDDGRNIVPLLGGHHGANRLAREIAEKMDAHAAITTASDLNFNIALDAPPEGLALANPQHVKEFVVRLLGGEKVRLDGKSRWLSQSDLPFDEDGTLTLKITTAAGKGNGGLLLYHPKQLSIGVGCERGTEPEEVISLIRETLANMGLSPLAVGAICSVDVKSDEPAVHAAAAYFGLTPRFFTATELERETPRLAMPSDVVYREVGCHGVCEGAALAAAGSEGQLIVPKQKSKRATCAIAEAPFRIDNKNVGKSQGKLSVIGIGPGQDAWRTPEASALIGQATDLVAYGLYLDLLGNSIAGKKRHDFGLGEEEKRVRTALDLAGEGRNVALISSGDIGIYAMATLVFELIDREDNPEWNRLDIQVAPGISALQAAAARAGAPLGHDFCTISLSDLLTPWKVIEKRITAAAEGDFVISFYNPVSLKRRTQLHAAKKILLQHRPTYTPVIIARNLGRETESVSFVPLGNLDPESIDMLTLVMVGSSESRTTQTNSGGRSWVYTPRGYSGKMANDTQKTGTRK</sequence>
<comment type="caution">
    <text evidence="10">The sequence shown here is derived from an EMBL/GenBank/DDBJ whole genome shotgun (WGS) entry which is preliminary data.</text>
</comment>
<evidence type="ECO:0000256" key="6">
    <source>
        <dbReference type="SAM" id="MobiDB-lite"/>
    </source>
</evidence>
<dbReference type="InterPro" id="IPR006363">
    <property type="entry name" value="Cbl_synth_CobJ/CibH_dom"/>
</dbReference>
<dbReference type="InterPro" id="IPR014777">
    <property type="entry name" value="4pyrrole_Mease_sub1"/>
</dbReference>
<keyword evidence="11" id="KW-1185">Reference proteome</keyword>
<dbReference type="Gene3D" id="3.40.1010.10">
    <property type="entry name" value="Cobalt-precorrin-4 Transmethylase, Domain 1"/>
    <property type="match status" value="1"/>
</dbReference>
<evidence type="ECO:0000256" key="1">
    <source>
        <dbReference type="ARBA" id="ARBA00004953"/>
    </source>
</evidence>
<keyword evidence="5" id="KW-0949">S-adenosyl-L-methionine</keyword>
<dbReference type="PANTHER" id="PTHR47036">
    <property type="entry name" value="COBALT-FACTOR III C(17)-METHYLTRANSFERASE-RELATED"/>
    <property type="match status" value="1"/>
</dbReference>
<keyword evidence="4 10" id="KW-0808">Transferase</keyword>
<dbReference type="NCBIfam" id="TIGR01466">
    <property type="entry name" value="cobJ_cbiH"/>
    <property type="match status" value="1"/>
</dbReference>
<dbReference type="SUPFAM" id="SSF159664">
    <property type="entry name" value="CobE/GbiG C-terminal domain-like"/>
    <property type="match status" value="1"/>
</dbReference>
<dbReference type="InterPro" id="IPR021744">
    <property type="entry name" value="CbiG_N"/>
</dbReference>
<dbReference type="InterPro" id="IPR002750">
    <property type="entry name" value="CobE/GbiG_C"/>
</dbReference>
<gene>
    <name evidence="10" type="primary">cobJ</name>
    <name evidence="10" type="ORF">GQF03_06470</name>
</gene>
<dbReference type="Gene3D" id="3.40.50.11220">
    <property type="match status" value="1"/>
</dbReference>
<dbReference type="Gene3D" id="3.30.950.10">
    <property type="entry name" value="Methyltransferase, Cobalt-precorrin-4 Transmethylase, Domain 2"/>
    <property type="match status" value="1"/>
</dbReference>
<dbReference type="SUPFAM" id="SSF53790">
    <property type="entry name" value="Tetrapyrrole methylase"/>
    <property type="match status" value="1"/>
</dbReference>
<dbReference type="InterPro" id="IPR000878">
    <property type="entry name" value="4pyrrol_Mease"/>
</dbReference>
<dbReference type="Proteomes" id="UP000445696">
    <property type="component" value="Unassembled WGS sequence"/>
</dbReference>
<dbReference type="Pfam" id="PF01890">
    <property type="entry name" value="CbiG_C"/>
    <property type="match status" value="1"/>
</dbReference>
<dbReference type="Pfam" id="PF11760">
    <property type="entry name" value="CbiG_N"/>
    <property type="match status" value="1"/>
</dbReference>
<evidence type="ECO:0000259" key="7">
    <source>
        <dbReference type="Pfam" id="PF00590"/>
    </source>
</evidence>
<dbReference type="Gene3D" id="3.30.420.180">
    <property type="entry name" value="CobE/GbiG C-terminal domain"/>
    <property type="match status" value="1"/>
</dbReference>
<dbReference type="CDD" id="cd11646">
    <property type="entry name" value="Precorrin_3B_C17_MT"/>
    <property type="match status" value="1"/>
</dbReference>
<dbReference type="GO" id="GO:0032259">
    <property type="term" value="P:methylation"/>
    <property type="evidence" value="ECO:0007669"/>
    <property type="project" value="UniProtKB-KW"/>
</dbReference>
<evidence type="ECO:0000256" key="5">
    <source>
        <dbReference type="ARBA" id="ARBA00022691"/>
    </source>
</evidence>
<feature type="domain" description="CobE/GbiG C-terminal" evidence="8">
    <location>
        <begin position="209"/>
        <end position="329"/>
    </location>
</feature>
<evidence type="ECO:0000313" key="11">
    <source>
        <dbReference type="Proteomes" id="UP000445696"/>
    </source>
</evidence>
<feature type="compositionally biased region" description="Polar residues" evidence="6">
    <location>
        <begin position="600"/>
        <end position="609"/>
    </location>
</feature>
<dbReference type="EMBL" id="WTVA01000002">
    <property type="protein sequence ID" value="MZR21970.1"/>
    <property type="molecule type" value="Genomic_DNA"/>
</dbReference>
<dbReference type="PANTHER" id="PTHR47036:SF1">
    <property type="entry name" value="COBALT-FACTOR III C(17)-METHYLTRANSFERASE-RELATED"/>
    <property type="match status" value="1"/>
</dbReference>
<dbReference type="UniPathway" id="UPA00148"/>
<keyword evidence="2" id="KW-0169">Cobalamin biosynthesis</keyword>
<dbReference type="GO" id="GO:0009236">
    <property type="term" value="P:cobalamin biosynthetic process"/>
    <property type="evidence" value="ECO:0007669"/>
    <property type="project" value="UniProtKB-UniPathway"/>
</dbReference>
<dbReference type="SUPFAM" id="SSF159672">
    <property type="entry name" value="CbiG N-terminal domain-like"/>
    <property type="match status" value="1"/>
</dbReference>
<dbReference type="AlphaFoldDB" id="A0A845MEZ1"/>
<dbReference type="InterPro" id="IPR051810">
    <property type="entry name" value="Precorrin_MeTrfase"/>
</dbReference>